<dbReference type="AlphaFoldDB" id="A0A5R8LJ43"/>
<feature type="compositionally biased region" description="Basic and acidic residues" evidence="2">
    <location>
        <begin position="42"/>
        <end position="55"/>
    </location>
</feature>
<keyword evidence="3" id="KW-0472">Membrane</keyword>
<keyword evidence="1" id="KW-0732">Signal</keyword>
<accession>A0A5R8LJ43</accession>
<reference evidence="4 5" key="1">
    <citation type="submission" date="2019-05" db="EMBL/GenBank/DDBJ databases">
        <title>Genome-based reclassification of Lactobacillus casei as Lactobacillus casei subsp. casei. subsp.nov., description of Lactobacillus casei subsp. zeae subsp. nov., and emended description of Lactobacillus casei.</title>
        <authorList>
            <person name="Huang C.-H."/>
        </authorList>
    </citation>
    <scope>NUCLEOTIDE SEQUENCE [LARGE SCALE GENOMIC DNA]</scope>
    <source>
        <strain evidence="4 5">CRBIP24.44</strain>
    </source>
</reference>
<sequence length="233" mass="25138">MAKKVMGADGKQYKVNKPFYKRVWFWILVIIVVAAIGGGLNNKDKSSSESTEKTAVRKTNKTSASTSKKESGKITRADFDSIKLGDLMQNGNGGAKLDDLKAQFGNPSSTSSSTTNGVKTDLVTWTNVEGGWGANVIVSFTDGNAFSKNLTGFKLNRKQKITLADFNAFQDGTKYADFTSKWGQPDYYNESLIGGQKNVVAGYTSGVKGDLGSNFNVTFTNDALSGKTQSNMK</sequence>
<dbReference type="InterPro" id="IPR024418">
    <property type="entry name" value="DUF3862"/>
</dbReference>
<dbReference type="InterPro" id="IPR037873">
    <property type="entry name" value="BamE-like"/>
</dbReference>
<evidence type="ECO:0000256" key="3">
    <source>
        <dbReference type="SAM" id="Phobius"/>
    </source>
</evidence>
<organism evidence="4 5">
    <name type="scientific">Lacticaseibacillus zeae</name>
    <name type="common">Lactobacillus zeae</name>
    <dbReference type="NCBI Taxonomy" id="57037"/>
    <lineage>
        <taxon>Bacteria</taxon>
        <taxon>Bacillati</taxon>
        <taxon>Bacillota</taxon>
        <taxon>Bacilli</taxon>
        <taxon>Lactobacillales</taxon>
        <taxon>Lactobacillaceae</taxon>
        <taxon>Lacticaseibacillus</taxon>
    </lineage>
</organism>
<keyword evidence="3" id="KW-1133">Transmembrane helix</keyword>
<dbReference type="EMBL" id="VBWO01000016">
    <property type="protein sequence ID" value="TLF37260.1"/>
    <property type="molecule type" value="Genomic_DNA"/>
</dbReference>
<dbReference type="Proteomes" id="UP000309885">
    <property type="component" value="Unassembled WGS sequence"/>
</dbReference>
<evidence type="ECO:0000256" key="1">
    <source>
        <dbReference type="ARBA" id="ARBA00022729"/>
    </source>
</evidence>
<feature type="transmembrane region" description="Helical" evidence="3">
    <location>
        <begin position="23"/>
        <end position="40"/>
    </location>
</feature>
<proteinExistence type="predicted"/>
<dbReference type="RefSeq" id="WP_138131829.1">
    <property type="nucleotide sequence ID" value="NZ_VBWO01000016.1"/>
</dbReference>
<comment type="caution">
    <text evidence="4">The sequence shown here is derived from an EMBL/GenBank/DDBJ whole genome shotgun (WGS) entry which is preliminary data.</text>
</comment>
<dbReference type="Pfam" id="PF12978">
    <property type="entry name" value="DUF3862"/>
    <property type="match status" value="1"/>
</dbReference>
<dbReference type="Gene3D" id="3.30.1450.10">
    <property type="match status" value="2"/>
</dbReference>
<keyword evidence="3" id="KW-0812">Transmembrane</keyword>
<feature type="region of interest" description="Disordered" evidence="2">
    <location>
        <begin position="42"/>
        <end position="70"/>
    </location>
</feature>
<evidence type="ECO:0000313" key="5">
    <source>
        <dbReference type="Proteomes" id="UP000309885"/>
    </source>
</evidence>
<gene>
    <name evidence="4" type="ORF">FEI15_13570</name>
</gene>
<name>A0A5R8LJ43_LACZE</name>
<evidence type="ECO:0000256" key="2">
    <source>
        <dbReference type="SAM" id="MobiDB-lite"/>
    </source>
</evidence>
<evidence type="ECO:0000313" key="4">
    <source>
        <dbReference type="EMBL" id="TLF37260.1"/>
    </source>
</evidence>
<protein>
    <submittedName>
        <fullName evidence="4">DUF3862 domain-containing protein</fullName>
    </submittedName>
</protein>